<dbReference type="GO" id="GO:0005524">
    <property type="term" value="F:ATP binding"/>
    <property type="evidence" value="ECO:0007669"/>
    <property type="project" value="InterPro"/>
</dbReference>
<organism evidence="4 5">
    <name type="scientific">Podospora fimiseda</name>
    <dbReference type="NCBI Taxonomy" id="252190"/>
    <lineage>
        <taxon>Eukaryota</taxon>
        <taxon>Fungi</taxon>
        <taxon>Dikarya</taxon>
        <taxon>Ascomycota</taxon>
        <taxon>Pezizomycotina</taxon>
        <taxon>Sordariomycetes</taxon>
        <taxon>Sordariomycetidae</taxon>
        <taxon>Sordariales</taxon>
        <taxon>Podosporaceae</taxon>
        <taxon>Podospora</taxon>
    </lineage>
</organism>
<dbReference type="InterPro" id="IPR027417">
    <property type="entry name" value="P-loop_NTPase"/>
</dbReference>
<dbReference type="SUPFAM" id="SSF52540">
    <property type="entry name" value="P-loop containing nucleoside triphosphate hydrolases"/>
    <property type="match status" value="1"/>
</dbReference>
<dbReference type="InterPro" id="IPR056599">
    <property type="entry name" value="AAA_lid_fung"/>
</dbReference>
<reference evidence="4" key="2">
    <citation type="submission" date="2023-05" db="EMBL/GenBank/DDBJ databases">
        <authorList>
            <consortium name="Lawrence Berkeley National Laboratory"/>
            <person name="Steindorff A."/>
            <person name="Hensen N."/>
            <person name="Bonometti L."/>
            <person name="Westerberg I."/>
            <person name="Brannstrom I.O."/>
            <person name="Guillou S."/>
            <person name="Cros-Aarteil S."/>
            <person name="Calhoun S."/>
            <person name="Haridas S."/>
            <person name="Kuo A."/>
            <person name="Mondo S."/>
            <person name="Pangilinan J."/>
            <person name="Riley R."/>
            <person name="Labutti K."/>
            <person name="Andreopoulos B."/>
            <person name="Lipzen A."/>
            <person name="Chen C."/>
            <person name="Yanf M."/>
            <person name="Daum C."/>
            <person name="Ng V."/>
            <person name="Clum A."/>
            <person name="Ohm R."/>
            <person name="Martin F."/>
            <person name="Silar P."/>
            <person name="Natvig D."/>
            <person name="Lalanne C."/>
            <person name="Gautier V."/>
            <person name="Ament-Velasquez S.L."/>
            <person name="Kruys A."/>
            <person name="Hutchinson M.I."/>
            <person name="Powell A.J."/>
            <person name="Barry K."/>
            <person name="Miller A.N."/>
            <person name="Grigoriev I.V."/>
            <person name="Debuchy R."/>
            <person name="Gladieux P."/>
            <person name="Thoren M.H."/>
            <person name="Johannesson H."/>
        </authorList>
    </citation>
    <scope>NUCLEOTIDE SEQUENCE</scope>
    <source>
        <strain evidence="4">CBS 990.96</strain>
    </source>
</reference>
<feature type="region of interest" description="Disordered" evidence="1">
    <location>
        <begin position="1"/>
        <end position="58"/>
    </location>
</feature>
<feature type="domain" description="DUF7025" evidence="2">
    <location>
        <begin position="256"/>
        <end position="355"/>
    </location>
</feature>
<evidence type="ECO:0008006" key="6">
    <source>
        <dbReference type="Google" id="ProtNLM"/>
    </source>
</evidence>
<dbReference type="Pfam" id="PF23232">
    <property type="entry name" value="AAA_lid_13"/>
    <property type="match status" value="1"/>
</dbReference>
<comment type="caution">
    <text evidence="4">The sequence shown here is derived from an EMBL/GenBank/DDBJ whole genome shotgun (WGS) entry which is preliminary data.</text>
</comment>
<protein>
    <recommendedName>
        <fullName evidence="6">AAA+ ATPase domain-containing protein</fullName>
    </recommendedName>
</protein>
<dbReference type="InterPro" id="IPR054289">
    <property type="entry name" value="DUF7025"/>
</dbReference>
<evidence type="ECO:0000259" key="3">
    <source>
        <dbReference type="Pfam" id="PF23232"/>
    </source>
</evidence>
<dbReference type="AlphaFoldDB" id="A0AAN7GZD9"/>
<dbReference type="Proteomes" id="UP001301958">
    <property type="component" value="Unassembled WGS sequence"/>
</dbReference>
<dbReference type="EMBL" id="MU865302">
    <property type="protein sequence ID" value="KAK4230041.1"/>
    <property type="molecule type" value="Genomic_DNA"/>
</dbReference>
<evidence type="ECO:0000313" key="4">
    <source>
        <dbReference type="EMBL" id="KAK4230041.1"/>
    </source>
</evidence>
<dbReference type="PANTHER" id="PTHR46411">
    <property type="entry name" value="FAMILY ATPASE, PUTATIVE-RELATED"/>
    <property type="match status" value="1"/>
</dbReference>
<feature type="region of interest" description="Disordered" evidence="1">
    <location>
        <begin position="409"/>
        <end position="443"/>
    </location>
</feature>
<dbReference type="Pfam" id="PF22942">
    <property type="entry name" value="DUF7025"/>
    <property type="match status" value="1"/>
</dbReference>
<feature type="domain" description="AAA+ ATPase lid" evidence="3">
    <location>
        <begin position="677"/>
        <end position="776"/>
    </location>
</feature>
<dbReference type="Gene3D" id="3.40.50.300">
    <property type="entry name" value="P-loop containing nucleotide triphosphate hydrolases"/>
    <property type="match status" value="1"/>
</dbReference>
<sequence>MSAAPATPPVMADEAKELKNSTVEMVDDAQSGSEVEAEIGPSEEGSGSESDPDEISVVMPGGWYHPKFHFFYTNQGTQSDSEAETEKQDVSYHVSYLDRNRDPLGSHPSDKIIDLNEARKNALKTAVGLEADVFKVTTFITTSAKPRSYNSDRWKVSMLLADPDVSLRVDRISLKIFSQSIIQALRDIVPYYPGFNLNRGTVESNAPYCPLVHHLDGLREYTPPLQDDSDTTKKHIGLLLDYIGSIYGNLINEETERHKRGFCTYRMFWIALKPGTTVYIRSSSGRISAHVVRFVEVDRDILDQTPDGDARIKVFLWHLNLSGRKVERRMTSVNVDSFDGEVEIKQLNIFPASFLDSSDGQVTRDKLIQQGKKWYRLIGGEMVDYKGSFLSEDEREFTRRVVVDPTAYWENTRLPPPPPPPPSAPYRPHYPRLPPASNSEYRDDQDWDDLVWKEYDNIDHRNPISPKAGNSQFNTDVDLLYLLCSQILGAFILKTRTWKQIDVAFCSEAETNTKAIENLVMSSQRKDMIKALVHKHKTGDSKDTLPKIWGADFIQNKGEGQIFLLHGGPGVGKTYVKCIAEYTGRPLLSLTFGDVGTNETQMEKRLLYWFALAKKWGAVMLIDEADIYLEKRSPGDILRNGLVSVFLRWIEYYKGILFLTSNRVGHFYDAFTSRIHEYRRLIWEGFFAKLKRERPDIKVSRRAREYVLKSNEIISLNWNGREIRNAFQTAVTLAQYQFYLREEKEDDDVVELEKEHFEEVCGMTNDFKEYLNKVGGNSDEEMRAMQARNRNELDE</sequence>
<accession>A0AAN7GZD9</accession>
<feature type="compositionally biased region" description="Pro residues" evidence="1">
    <location>
        <begin position="414"/>
        <end position="425"/>
    </location>
</feature>
<dbReference type="PANTHER" id="PTHR46411:SF4">
    <property type="entry name" value="AAA+ ATPASE DOMAIN-CONTAINING PROTEIN"/>
    <property type="match status" value="1"/>
</dbReference>
<name>A0AAN7GZD9_9PEZI</name>
<reference evidence="4" key="1">
    <citation type="journal article" date="2023" name="Mol. Phylogenet. Evol.">
        <title>Genome-scale phylogeny and comparative genomics of the fungal order Sordariales.</title>
        <authorList>
            <person name="Hensen N."/>
            <person name="Bonometti L."/>
            <person name="Westerberg I."/>
            <person name="Brannstrom I.O."/>
            <person name="Guillou S."/>
            <person name="Cros-Aarteil S."/>
            <person name="Calhoun S."/>
            <person name="Haridas S."/>
            <person name="Kuo A."/>
            <person name="Mondo S."/>
            <person name="Pangilinan J."/>
            <person name="Riley R."/>
            <person name="LaButti K."/>
            <person name="Andreopoulos B."/>
            <person name="Lipzen A."/>
            <person name="Chen C."/>
            <person name="Yan M."/>
            <person name="Daum C."/>
            <person name="Ng V."/>
            <person name="Clum A."/>
            <person name="Steindorff A."/>
            <person name="Ohm R.A."/>
            <person name="Martin F."/>
            <person name="Silar P."/>
            <person name="Natvig D.O."/>
            <person name="Lalanne C."/>
            <person name="Gautier V."/>
            <person name="Ament-Velasquez S.L."/>
            <person name="Kruys A."/>
            <person name="Hutchinson M.I."/>
            <person name="Powell A.J."/>
            <person name="Barry K."/>
            <person name="Miller A.N."/>
            <person name="Grigoriev I.V."/>
            <person name="Debuchy R."/>
            <person name="Gladieux P."/>
            <person name="Hiltunen Thoren M."/>
            <person name="Johannesson H."/>
        </authorList>
    </citation>
    <scope>NUCLEOTIDE SEQUENCE</scope>
    <source>
        <strain evidence="4">CBS 990.96</strain>
    </source>
</reference>
<evidence type="ECO:0000259" key="2">
    <source>
        <dbReference type="Pfam" id="PF22942"/>
    </source>
</evidence>
<feature type="compositionally biased region" description="Low complexity" evidence="1">
    <location>
        <begin position="38"/>
        <end position="49"/>
    </location>
</feature>
<keyword evidence="5" id="KW-1185">Reference proteome</keyword>
<evidence type="ECO:0000313" key="5">
    <source>
        <dbReference type="Proteomes" id="UP001301958"/>
    </source>
</evidence>
<dbReference type="GO" id="GO:0016887">
    <property type="term" value="F:ATP hydrolysis activity"/>
    <property type="evidence" value="ECO:0007669"/>
    <property type="project" value="InterPro"/>
</dbReference>
<gene>
    <name evidence="4" type="ORF">QBC38DRAFT_507749</name>
</gene>
<evidence type="ECO:0000256" key="1">
    <source>
        <dbReference type="SAM" id="MobiDB-lite"/>
    </source>
</evidence>
<proteinExistence type="predicted"/>